<dbReference type="EMBL" id="BGZK01000141">
    <property type="protein sequence ID" value="GBP22577.1"/>
    <property type="molecule type" value="Genomic_DNA"/>
</dbReference>
<organism evidence="1 2">
    <name type="scientific">Eumeta variegata</name>
    <name type="common">Bagworm moth</name>
    <name type="synonym">Eumeta japonica</name>
    <dbReference type="NCBI Taxonomy" id="151549"/>
    <lineage>
        <taxon>Eukaryota</taxon>
        <taxon>Metazoa</taxon>
        <taxon>Ecdysozoa</taxon>
        <taxon>Arthropoda</taxon>
        <taxon>Hexapoda</taxon>
        <taxon>Insecta</taxon>
        <taxon>Pterygota</taxon>
        <taxon>Neoptera</taxon>
        <taxon>Endopterygota</taxon>
        <taxon>Lepidoptera</taxon>
        <taxon>Glossata</taxon>
        <taxon>Ditrysia</taxon>
        <taxon>Tineoidea</taxon>
        <taxon>Psychidae</taxon>
        <taxon>Oiketicinae</taxon>
        <taxon>Eumeta</taxon>
    </lineage>
</organism>
<comment type="caution">
    <text evidence="1">The sequence shown here is derived from an EMBL/GenBank/DDBJ whole genome shotgun (WGS) entry which is preliminary data.</text>
</comment>
<keyword evidence="2" id="KW-1185">Reference proteome</keyword>
<dbReference type="Proteomes" id="UP000299102">
    <property type="component" value="Unassembled WGS sequence"/>
</dbReference>
<accession>A0A4C1U8Y7</accession>
<protein>
    <submittedName>
        <fullName evidence="1">Uncharacterized protein</fullName>
    </submittedName>
</protein>
<sequence length="112" mass="12480">MKLMMKLYLEALCIPGSVNSDVDVITSLAIYVKIDRRLQLPKNFLPRRSVVRREGAATQCSTSRNARLLLVSCQPVTIRQSQADNGVRGRQRLTPAVCRKRCKAAEALGLPK</sequence>
<proteinExistence type="predicted"/>
<evidence type="ECO:0000313" key="2">
    <source>
        <dbReference type="Proteomes" id="UP000299102"/>
    </source>
</evidence>
<evidence type="ECO:0000313" key="1">
    <source>
        <dbReference type="EMBL" id="GBP22577.1"/>
    </source>
</evidence>
<dbReference type="AlphaFoldDB" id="A0A4C1U8Y7"/>
<name>A0A4C1U8Y7_EUMVA</name>
<gene>
    <name evidence="1" type="ORF">EVAR_84817_1</name>
</gene>
<reference evidence="1 2" key="1">
    <citation type="journal article" date="2019" name="Commun. Biol.">
        <title>The bagworm genome reveals a unique fibroin gene that provides high tensile strength.</title>
        <authorList>
            <person name="Kono N."/>
            <person name="Nakamura H."/>
            <person name="Ohtoshi R."/>
            <person name="Tomita M."/>
            <person name="Numata K."/>
            <person name="Arakawa K."/>
        </authorList>
    </citation>
    <scope>NUCLEOTIDE SEQUENCE [LARGE SCALE GENOMIC DNA]</scope>
</reference>